<gene>
    <name evidence="1" type="ORF">C7440_1647</name>
</gene>
<keyword evidence="2" id="KW-1185">Reference proteome</keyword>
<evidence type="ECO:0000313" key="1">
    <source>
        <dbReference type="EMBL" id="PVY62155.1"/>
    </source>
</evidence>
<dbReference type="AlphaFoldDB" id="A0A2U1CMC0"/>
<organism evidence="1 2">
    <name type="scientific">Pusillimonas noertemannii</name>
    <dbReference type="NCBI Taxonomy" id="305977"/>
    <lineage>
        <taxon>Bacteria</taxon>
        <taxon>Pseudomonadati</taxon>
        <taxon>Pseudomonadota</taxon>
        <taxon>Betaproteobacteria</taxon>
        <taxon>Burkholderiales</taxon>
        <taxon>Alcaligenaceae</taxon>
        <taxon>Pusillimonas</taxon>
    </lineage>
</organism>
<dbReference type="Proteomes" id="UP000246145">
    <property type="component" value="Unassembled WGS sequence"/>
</dbReference>
<reference evidence="1 2" key="1">
    <citation type="submission" date="2018-04" db="EMBL/GenBank/DDBJ databases">
        <title>Genomic Encyclopedia of Type Strains, Phase IV (KMG-IV): sequencing the most valuable type-strain genomes for metagenomic binning, comparative biology and taxonomic classification.</title>
        <authorList>
            <person name="Goeker M."/>
        </authorList>
    </citation>
    <scope>NUCLEOTIDE SEQUENCE [LARGE SCALE GENOMIC DNA]</scope>
    <source>
        <strain evidence="1 2">DSM 10065</strain>
    </source>
</reference>
<protein>
    <submittedName>
        <fullName evidence="1">Uncharacterized protein</fullName>
    </submittedName>
</protein>
<proteinExistence type="predicted"/>
<dbReference type="RefSeq" id="WP_133244276.1">
    <property type="nucleotide sequence ID" value="NZ_JACCEX010000002.1"/>
</dbReference>
<dbReference type="OrthoDB" id="8451539at2"/>
<evidence type="ECO:0000313" key="2">
    <source>
        <dbReference type="Proteomes" id="UP000246145"/>
    </source>
</evidence>
<dbReference type="EMBL" id="QEKO01000002">
    <property type="protein sequence ID" value="PVY62155.1"/>
    <property type="molecule type" value="Genomic_DNA"/>
</dbReference>
<name>A0A2U1CMC0_9BURK</name>
<accession>A0A2U1CMC0</accession>
<comment type="caution">
    <text evidence="1">The sequence shown here is derived from an EMBL/GenBank/DDBJ whole genome shotgun (WGS) entry which is preliminary data.</text>
</comment>
<sequence>MRQVAAWMLIWLACLLVSLWSLAAIPLSAVFGSGLRGWRLAVGFDQLGNVAAGGDEDEVFSSRCWRMRDKAIYGRLVKFIDWLFFVLDGQTNHCLNAWVEEQKKCQIRHSKGANNTNTRRKRRAKK</sequence>